<organism evidence="2 3">
    <name type="scientific">Lactuca saligna</name>
    <name type="common">Willowleaf lettuce</name>
    <dbReference type="NCBI Taxonomy" id="75948"/>
    <lineage>
        <taxon>Eukaryota</taxon>
        <taxon>Viridiplantae</taxon>
        <taxon>Streptophyta</taxon>
        <taxon>Embryophyta</taxon>
        <taxon>Tracheophyta</taxon>
        <taxon>Spermatophyta</taxon>
        <taxon>Magnoliopsida</taxon>
        <taxon>eudicotyledons</taxon>
        <taxon>Gunneridae</taxon>
        <taxon>Pentapetalae</taxon>
        <taxon>asterids</taxon>
        <taxon>campanulids</taxon>
        <taxon>Asterales</taxon>
        <taxon>Asteraceae</taxon>
        <taxon>Cichorioideae</taxon>
        <taxon>Cichorieae</taxon>
        <taxon>Lactucinae</taxon>
        <taxon>Lactuca</taxon>
    </lineage>
</organism>
<sequence length="384" mass="43507">MSEVSLSPLQAFRSIVTGNLHRVLESLKLGSEFLSFKSIHECFQVLPILNNEFAKLMAEIDYPVSSWEAGSIDEYLDYTMSILELLNAINSSLSHLNQARVSLSHALSLMESTPAMGVERMREITLHDSIKGFKGIGRDEERNRKGKERIFHEAILVMKGTAFWVCGVVLYGLRSDAWPLMEIMKSGVVVDCSLMLFDSIFRNKITEKRGLVKEVEDVNETVRMIVSKGIGDFDVAMELKRRLEMVRNGVKGLKEEEEGLFAEVMAARNEVRVVKALYGSDERCRDLSPSAICKGPQNDVIRYLAQLHVRGFDVHEFCPIHLGNMETAYVWNGDRYSSVVFHGIFSLDLYMEVLVINLVDIDWPFSTLRQASMKWLSMNTGMSS</sequence>
<accession>A0AA35YDJ3</accession>
<dbReference type="AlphaFoldDB" id="A0AA35YDJ3"/>
<reference evidence="2" key="1">
    <citation type="submission" date="2023-04" db="EMBL/GenBank/DDBJ databases">
        <authorList>
            <person name="Vijverberg K."/>
            <person name="Xiong W."/>
            <person name="Schranz E."/>
        </authorList>
    </citation>
    <scope>NUCLEOTIDE SEQUENCE</scope>
</reference>
<gene>
    <name evidence="2" type="ORF">LSALG_LOCUS10013</name>
</gene>
<evidence type="ECO:0000313" key="3">
    <source>
        <dbReference type="Proteomes" id="UP001177003"/>
    </source>
</evidence>
<protein>
    <submittedName>
        <fullName evidence="2">Uncharacterized protein</fullName>
    </submittedName>
</protein>
<evidence type="ECO:0000256" key="1">
    <source>
        <dbReference type="SAM" id="Coils"/>
    </source>
</evidence>
<proteinExistence type="predicted"/>
<dbReference type="Proteomes" id="UP001177003">
    <property type="component" value="Chromosome 1"/>
</dbReference>
<dbReference type="PANTHER" id="PTHR31509">
    <property type="entry name" value="BPS1-LIKE PROTEIN"/>
    <property type="match status" value="1"/>
</dbReference>
<dbReference type="EMBL" id="OX465077">
    <property type="protein sequence ID" value="CAI9269656.1"/>
    <property type="molecule type" value="Genomic_DNA"/>
</dbReference>
<evidence type="ECO:0000313" key="2">
    <source>
        <dbReference type="EMBL" id="CAI9269656.1"/>
    </source>
</evidence>
<feature type="coiled-coil region" evidence="1">
    <location>
        <begin position="236"/>
        <end position="270"/>
    </location>
</feature>
<name>A0AA35YDJ3_LACSI</name>
<keyword evidence="3" id="KW-1185">Reference proteome</keyword>
<keyword evidence="1" id="KW-0175">Coiled coil</keyword>